<organism evidence="2 3">
    <name type="scientific">Pararge aegeria aegeria</name>
    <dbReference type="NCBI Taxonomy" id="348720"/>
    <lineage>
        <taxon>Eukaryota</taxon>
        <taxon>Metazoa</taxon>
        <taxon>Ecdysozoa</taxon>
        <taxon>Arthropoda</taxon>
        <taxon>Hexapoda</taxon>
        <taxon>Insecta</taxon>
        <taxon>Pterygota</taxon>
        <taxon>Neoptera</taxon>
        <taxon>Endopterygota</taxon>
        <taxon>Lepidoptera</taxon>
        <taxon>Glossata</taxon>
        <taxon>Ditrysia</taxon>
        <taxon>Papilionoidea</taxon>
        <taxon>Nymphalidae</taxon>
        <taxon>Satyrinae</taxon>
        <taxon>Satyrini</taxon>
        <taxon>Parargina</taxon>
        <taxon>Pararge</taxon>
    </lineage>
</organism>
<evidence type="ECO:0000313" key="3">
    <source>
        <dbReference type="Proteomes" id="UP000838756"/>
    </source>
</evidence>
<protein>
    <submittedName>
        <fullName evidence="2">Jg2680 protein</fullName>
    </submittedName>
</protein>
<sequence length="124" mass="14410">MYPYKEDFRNSDHFRDPFKEFCSEPIEQKAHHVCFKRSRGDDARGTQPCSLRHRVDSGEHNGQQYAEGERKFRGVACNPRRMCGMRRQDTGQQRTRTKKCRPASINLNTAMQLALAFSEAQNLS</sequence>
<proteinExistence type="predicted"/>
<dbReference type="AlphaFoldDB" id="A0A8S4QYG8"/>
<name>A0A8S4QYG8_9NEOP</name>
<gene>
    <name evidence="2" type="primary">jg2680</name>
    <name evidence="2" type="ORF">PAEG_LOCUS6321</name>
</gene>
<comment type="caution">
    <text evidence="2">The sequence shown here is derived from an EMBL/GenBank/DDBJ whole genome shotgun (WGS) entry which is preliminary data.</text>
</comment>
<reference evidence="2" key="1">
    <citation type="submission" date="2022-03" db="EMBL/GenBank/DDBJ databases">
        <authorList>
            <person name="Lindestad O."/>
        </authorList>
    </citation>
    <scope>NUCLEOTIDE SEQUENCE</scope>
</reference>
<evidence type="ECO:0000313" key="2">
    <source>
        <dbReference type="EMBL" id="CAH2218488.1"/>
    </source>
</evidence>
<dbReference type="Proteomes" id="UP000838756">
    <property type="component" value="Unassembled WGS sequence"/>
</dbReference>
<dbReference type="EMBL" id="CAKXAJ010019704">
    <property type="protein sequence ID" value="CAH2218488.1"/>
    <property type="molecule type" value="Genomic_DNA"/>
</dbReference>
<evidence type="ECO:0000256" key="1">
    <source>
        <dbReference type="SAM" id="MobiDB-lite"/>
    </source>
</evidence>
<accession>A0A8S4QYG8</accession>
<feature type="region of interest" description="Disordered" evidence="1">
    <location>
        <begin position="37"/>
        <end position="64"/>
    </location>
</feature>
<keyword evidence="3" id="KW-1185">Reference proteome</keyword>